<dbReference type="InterPro" id="IPR006530">
    <property type="entry name" value="YD"/>
</dbReference>
<dbReference type="Gene3D" id="2.180.10.10">
    <property type="entry name" value="RHS repeat-associated core"/>
    <property type="match status" value="2"/>
</dbReference>
<reference evidence="1 2" key="1">
    <citation type="submission" date="2017-08" db="EMBL/GenBank/DDBJ databases">
        <title>Infants hospitalized years apart are colonized by the same room-sourced microbial strains.</title>
        <authorList>
            <person name="Brooks B."/>
            <person name="Olm M.R."/>
            <person name="Firek B.A."/>
            <person name="Baker R."/>
            <person name="Thomas B.C."/>
            <person name="Morowitz M.J."/>
            <person name="Banfield J.F."/>
        </authorList>
    </citation>
    <scope>NUCLEOTIDE SEQUENCE [LARGE SCALE GENOMIC DNA]</scope>
    <source>
        <strain evidence="1">S2_003_000_R2_14</strain>
    </source>
</reference>
<dbReference type="AlphaFoldDB" id="A0A2W5SUX1"/>
<dbReference type="Pfam" id="PF05593">
    <property type="entry name" value="RHS_repeat"/>
    <property type="match status" value="3"/>
</dbReference>
<organism evidence="1 2">
    <name type="scientific">Archangium gephyra</name>
    <dbReference type="NCBI Taxonomy" id="48"/>
    <lineage>
        <taxon>Bacteria</taxon>
        <taxon>Pseudomonadati</taxon>
        <taxon>Myxococcota</taxon>
        <taxon>Myxococcia</taxon>
        <taxon>Myxococcales</taxon>
        <taxon>Cystobacterineae</taxon>
        <taxon>Archangiaceae</taxon>
        <taxon>Archangium</taxon>
    </lineage>
</organism>
<accession>A0A2W5SUX1</accession>
<feature type="non-terminal residue" evidence="1">
    <location>
        <position position="1"/>
    </location>
</feature>
<protein>
    <recommendedName>
        <fullName evidence="3">RHS repeat protein</fullName>
    </recommendedName>
</protein>
<dbReference type="InterPro" id="IPR031325">
    <property type="entry name" value="RHS_repeat"/>
</dbReference>
<dbReference type="NCBIfam" id="TIGR01643">
    <property type="entry name" value="YD_repeat_2x"/>
    <property type="match status" value="3"/>
</dbReference>
<dbReference type="EMBL" id="QFQP01000106">
    <property type="protein sequence ID" value="PZR03225.1"/>
    <property type="molecule type" value="Genomic_DNA"/>
</dbReference>
<name>A0A2W5SUX1_9BACT</name>
<dbReference type="PANTHER" id="PTHR32305">
    <property type="match status" value="1"/>
</dbReference>
<evidence type="ECO:0008006" key="3">
    <source>
        <dbReference type="Google" id="ProtNLM"/>
    </source>
</evidence>
<evidence type="ECO:0000313" key="1">
    <source>
        <dbReference type="EMBL" id="PZR03225.1"/>
    </source>
</evidence>
<gene>
    <name evidence="1" type="ORF">DI536_36210</name>
</gene>
<comment type="caution">
    <text evidence="1">The sequence shown here is derived from an EMBL/GenBank/DDBJ whole genome shotgun (WGS) entry which is preliminary data.</text>
</comment>
<evidence type="ECO:0000313" key="2">
    <source>
        <dbReference type="Proteomes" id="UP000249061"/>
    </source>
</evidence>
<dbReference type="PANTHER" id="PTHR32305:SF15">
    <property type="entry name" value="PROTEIN RHSA-RELATED"/>
    <property type="match status" value="1"/>
</dbReference>
<proteinExistence type="predicted"/>
<dbReference type="Proteomes" id="UP000249061">
    <property type="component" value="Unassembled WGS sequence"/>
</dbReference>
<feature type="non-terminal residue" evidence="1">
    <location>
        <position position="784"/>
    </location>
</feature>
<sequence length="784" mass="85192">TEEVTQLDAPAETATTSFTYDAKGRLLVTTLPDGSTRRSTWDAMGARLSTTDEKGNTFTFTTDALGLDSTVSGPMGFSQSTHFDAAGRLKTRTDNGATWTYSYDEPGWVKETLPVTNMTVRRRYNGRGQLVEVDESDGMRTTSLRYDGDVVHESITREGSWQLTSTQLVDGRGRVKQAHEVWSAGSQGYDYTTNIAWLGRVSTTSYVWKFNGQPVPSPTESATYDGLGHLSLHTIGDVTDAWDYDGAGALSRFTSADAPARTRLYGADGRLSIETFGTEATKFGYTTRGDVAAVLTPDNRLTTTQYEYALGTGRALPTRVTVSRDNESTATATAYDELSHVHSVTEGVGTADAQTSTHLYGPRGELREVTLPTAAKWTYGYDELLRLSRVTPPAGSKQKAQHFESFDGLGRLEKYRLGDTGTGSTWTTTFENGVATTGTPMGEEVAALIDGRGRTVSVNYKTATTNGAGLISKRMLYDGWNALTGLQDTYTAPTPPETSTWAYDTSHRLETVTRGGAGITYTYDGNTRRRASRGAIGWQYDSLGRLAGVSGPWGTSTVTWEPGGQRLAQLGDEAFAYDGRGWLERITSPAGTRSYSYDNRGNRTSETFNGQTRHFIIDAANRLTAVQEWDGHAEVWALSADGAKAEEKHFPVTAGWPVSFASAGQSVHRRYDYDDIGALKAVVNVSNNSDFLRYSVDKNGQVTSRTVGGQSVAYHWDVDGRLVSASMLAPGATSFTAVYGYDGLGMRRRAHVTSTPPTGPPIVSTRTWKWAGEDGEEEVDEDGN</sequence>
<dbReference type="InterPro" id="IPR050708">
    <property type="entry name" value="T6SS_VgrG/RHS"/>
</dbReference>